<feature type="compositionally biased region" description="Basic and acidic residues" evidence="1">
    <location>
        <begin position="882"/>
        <end position="894"/>
    </location>
</feature>
<sequence>MEIAFHCPNCLADLIYDESKKYTCCFCNTVLTGKNEVTELEGGYYVGDAWNEKVYHSFHCEECGSDFIAKPGNTNVGCPICSSTSLTDKGGMVGAMPRRAIPFAHTRQQAQEMFLDYVRNNSAVGRQLATDENKELLHKVYVPIWLFTYEILAHAKLTALLRNKANESKTLFGINGTEGIAEQLSALRSSFSRFQANRKGASKDASDQPSEHVTGGVLSWQGIPFDASGILQSNVMNMLQPYDQSKMVLLTEKVLLDTPVLAITKDPITCMQEFMERIKKWTRQMIMDAHSDSYDISYFQDKTDYPLGIGELVLFPIWYMKGEYNGREFFFAMNGQDGSVDGNVPMSKGTTKNVGITYQQYWDKTRCTALTDTHFEFNPHDPNIDLLDYSFFEKPKDSRVTAEGRTKPKGQIASDLDSLIDTSATKTAKAGTVEDAAEAMAAAAAELTASAAPKKPYSATDVEIGFSKKKEPKKKLTKEEEMERAREMTERMRAAAKEEPKGDMAAASSVPSWAKAVTPPPSMTQTSSRPARVKKASASRTSSASASNKPLWERSEEDIAASKAPKKKSDSMAARIARGDAPEEEEPAATAAAMPPLGMSPFAPGAMDEIDSLDDLDKMTLPDPTANYLKVPDKYKTPKDDGEKAFREQIAAPSSRADEAPESYEIPMPKVAPTRSSGRQVKKRIPVVEDPVDLPEIPEVPELQEFPEVAEDVPADEEMMANITFSFNKKKSPMSGVDAPPVNNSIPRRTDDQPEEKLGMAIMNSEYDDGVLPYAESHREEYADEPREIVPRQTTETENYFGSDATNRPLAYRPPAPLAQRNDDVYVEQVDPHPEEDENNRPLAQRPPAPLARATEERGPSLEYLTEHEMDSEIHQMPSLESRGRWGEMPEAKETPSWAKPQQEESDSPFRRPASASASPRGRSHMSRDELRQAGQEAARRASDAAASRPAARARTLEERRKENQAAYAFRPPVQQRPAAQEPQEEPEQDQRPAWSRPAARPGTSRPAAREEAPKKNVPIWERVPETDGPIPAWGSSAAYVDDDRPRGSLMKPKGQIIDVEKPRERTGVGLWGADPSPKEVLLPGGATLGARDEEEEPREVAPRRPASRPAAERPASRSAARPAAERPSAERPGTRAAAERPAATRPAARPAAERPAATRPAARPGRAVDVEVSAPRREAVNRSAEVTEDESAPLTFSSDRPRTYAQRRQMEEEERRRQIQSPFAKPEQRAPLRRPPLRPAEMPRDEEVERPVNKTYESTQFEDKPSVVASLDMLPEPLGEESIHHFAKDSSIPALARDKDEIQDELAQGERTARKAIRGLPEYDPDGPSPFKPNR</sequence>
<feature type="compositionally biased region" description="Low complexity" evidence="1">
    <location>
        <begin position="911"/>
        <end position="921"/>
    </location>
</feature>
<feature type="compositionally biased region" description="Basic and acidic residues" evidence="1">
    <location>
        <begin position="778"/>
        <end position="790"/>
    </location>
</feature>
<evidence type="ECO:0000313" key="2">
    <source>
        <dbReference type="EMBL" id="AHF25297.1"/>
    </source>
</evidence>
<name>W0FR14_9BACT</name>
<protein>
    <submittedName>
        <fullName evidence="2">Zinc finger domain protein, LSD1 subclass</fullName>
    </submittedName>
</protein>
<feature type="compositionally biased region" description="Low complexity" evidence="1">
    <location>
        <begin position="944"/>
        <end position="954"/>
    </location>
</feature>
<feature type="compositionally biased region" description="Basic and acidic residues" evidence="1">
    <location>
        <begin position="631"/>
        <end position="647"/>
    </location>
</feature>
<evidence type="ECO:0000256" key="1">
    <source>
        <dbReference type="SAM" id="MobiDB-lite"/>
    </source>
</evidence>
<feature type="compositionally biased region" description="Basic and acidic residues" evidence="1">
    <location>
        <begin position="854"/>
        <end position="874"/>
    </location>
</feature>
<feature type="compositionally biased region" description="Basic and acidic residues" evidence="1">
    <location>
        <begin position="1242"/>
        <end position="1253"/>
    </location>
</feature>
<feature type="region of interest" description="Disordered" evidence="1">
    <location>
        <begin position="727"/>
        <end position="755"/>
    </location>
</feature>
<feature type="region of interest" description="Disordered" evidence="1">
    <location>
        <begin position="1284"/>
        <end position="1336"/>
    </location>
</feature>
<feature type="compositionally biased region" description="Basic and acidic residues" evidence="1">
    <location>
        <begin position="955"/>
        <end position="964"/>
    </location>
</feature>
<feature type="region of interest" description="Disordered" evidence="1">
    <location>
        <begin position="468"/>
        <end position="687"/>
    </location>
</feature>
<feature type="compositionally biased region" description="Basic and acidic residues" evidence="1">
    <location>
        <begin position="926"/>
        <end position="943"/>
    </location>
</feature>
<dbReference type="EMBL" id="KC246828">
    <property type="protein sequence ID" value="AHF25297.1"/>
    <property type="molecule type" value="Genomic_DNA"/>
</dbReference>
<feature type="compositionally biased region" description="Basic and acidic residues" evidence="1">
    <location>
        <begin position="477"/>
        <end position="502"/>
    </location>
</feature>
<reference evidence="2" key="1">
    <citation type="journal article" date="2013" name="PLoS ONE">
        <title>Metagenomic insights into the carbohydrate-active enzymes carried by the microorganisms adhering to solid digesta in the rumen of cows.</title>
        <authorList>
            <person name="Wang L."/>
            <person name="Hatem A."/>
            <person name="Catalyurek U.V."/>
            <person name="Morrison M."/>
            <person name="Yu Z."/>
        </authorList>
    </citation>
    <scope>NUCLEOTIDE SEQUENCE</scope>
</reference>
<organism evidence="2">
    <name type="scientific">uncultured bacterium Contig1757</name>
    <dbReference type="NCBI Taxonomy" id="1393500"/>
    <lineage>
        <taxon>Bacteria</taxon>
        <taxon>environmental samples</taxon>
    </lineage>
</organism>
<feature type="region of interest" description="Disordered" evidence="1">
    <location>
        <begin position="696"/>
        <end position="715"/>
    </location>
</feature>
<proteinExistence type="predicted"/>
<feature type="region of interest" description="Disordered" evidence="1">
    <location>
        <begin position="778"/>
        <end position="1265"/>
    </location>
</feature>
<feature type="compositionally biased region" description="Polar residues" evidence="1">
    <location>
        <begin position="792"/>
        <end position="806"/>
    </location>
</feature>
<feature type="compositionally biased region" description="Low complexity" evidence="1">
    <location>
        <begin position="1135"/>
        <end position="1166"/>
    </location>
</feature>
<accession>W0FR14</accession>
<feature type="compositionally biased region" description="Basic and acidic residues" evidence="1">
    <location>
        <begin position="1167"/>
        <end position="1181"/>
    </location>
</feature>
<feature type="compositionally biased region" description="Basic and acidic residues" evidence="1">
    <location>
        <begin position="1209"/>
        <end position="1218"/>
    </location>
</feature>
<feature type="compositionally biased region" description="Basic and acidic residues" evidence="1">
    <location>
        <begin position="1124"/>
        <end position="1134"/>
    </location>
</feature>
<feature type="compositionally biased region" description="Low complexity" evidence="1">
    <location>
        <begin position="538"/>
        <end position="547"/>
    </location>
</feature>
<feature type="compositionally biased region" description="Low complexity" evidence="1">
    <location>
        <begin position="971"/>
        <end position="982"/>
    </location>
</feature>